<sequence length="83" mass="8948">MGSKQHLQTATSPVILLQFDEMSASWSNSPALATPRPLPDDRNLNRQGQPSSMPLEIGDNMVSSGVLHSHTMLLGPCPLTPQL</sequence>
<dbReference type="KEGG" id="fox:FOXG_18497"/>
<dbReference type="VEuPathDB" id="FungiDB:FOXG_18497"/>
<reference evidence="2" key="2">
    <citation type="journal article" date="2010" name="Nature">
        <title>Comparative genomics reveals mobile pathogenicity chromosomes in Fusarium.</title>
        <authorList>
            <person name="Ma L.J."/>
            <person name="van der Does H.C."/>
            <person name="Borkovich K.A."/>
            <person name="Coleman J.J."/>
            <person name="Daboussi M.J."/>
            <person name="Di Pietro A."/>
            <person name="Dufresne M."/>
            <person name="Freitag M."/>
            <person name="Grabherr M."/>
            <person name="Henrissat B."/>
            <person name="Houterman P.M."/>
            <person name="Kang S."/>
            <person name="Shim W.B."/>
            <person name="Woloshuk C."/>
            <person name="Xie X."/>
            <person name="Xu J.R."/>
            <person name="Antoniw J."/>
            <person name="Baker S.E."/>
            <person name="Bluhm B.H."/>
            <person name="Breakspear A."/>
            <person name="Brown D.W."/>
            <person name="Butchko R.A."/>
            <person name="Chapman S."/>
            <person name="Coulson R."/>
            <person name="Coutinho P.M."/>
            <person name="Danchin E.G."/>
            <person name="Diener A."/>
            <person name="Gale L.R."/>
            <person name="Gardiner D.M."/>
            <person name="Goff S."/>
            <person name="Hammond-Kosack K.E."/>
            <person name="Hilburn K."/>
            <person name="Hua-Van A."/>
            <person name="Jonkers W."/>
            <person name="Kazan K."/>
            <person name="Kodira C.D."/>
            <person name="Koehrsen M."/>
            <person name="Kumar L."/>
            <person name="Lee Y.H."/>
            <person name="Li L."/>
            <person name="Manners J.M."/>
            <person name="Miranda-Saavedra D."/>
            <person name="Mukherjee M."/>
            <person name="Park G."/>
            <person name="Park J."/>
            <person name="Park S.Y."/>
            <person name="Proctor R.H."/>
            <person name="Regev A."/>
            <person name="Ruiz-Roldan M.C."/>
            <person name="Sain D."/>
            <person name="Sakthikumar S."/>
            <person name="Sykes S."/>
            <person name="Schwartz D.C."/>
            <person name="Turgeon B.G."/>
            <person name="Wapinski I."/>
            <person name="Yoder O."/>
            <person name="Young S."/>
            <person name="Zeng Q."/>
            <person name="Zhou S."/>
            <person name="Galagan J."/>
            <person name="Cuomo C.A."/>
            <person name="Kistler H.C."/>
            <person name="Rep M."/>
        </authorList>
    </citation>
    <scope>NUCLEOTIDE SEQUENCE [LARGE SCALE GENOMIC DNA]</scope>
    <source>
        <strain evidence="2">4287</strain>
    </source>
</reference>
<accession>A0A0J9ULL1</accession>
<dbReference type="EMBL" id="DS231698">
    <property type="protein sequence ID" value="KNA99045.1"/>
    <property type="molecule type" value="Genomic_DNA"/>
</dbReference>
<dbReference type="OrthoDB" id="10372117at2759"/>
<protein>
    <submittedName>
        <fullName evidence="2">Uncharacterized protein</fullName>
    </submittedName>
</protein>
<dbReference type="AlphaFoldDB" id="A0A0J9ULL1"/>
<organism evidence="2 3">
    <name type="scientific">Fusarium oxysporum f. sp. lycopersici (strain 4287 / CBS 123668 / FGSC 9935 / NRRL 34936)</name>
    <name type="common">Fusarium vascular wilt of tomato</name>
    <dbReference type="NCBI Taxonomy" id="426428"/>
    <lineage>
        <taxon>Eukaryota</taxon>
        <taxon>Fungi</taxon>
        <taxon>Dikarya</taxon>
        <taxon>Ascomycota</taxon>
        <taxon>Pezizomycotina</taxon>
        <taxon>Sordariomycetes</taxon>
        <taxon>Hypocreomycetidae</taxon>
        <taxon>Hypocreales</taxon>
        <taxon>Nectriaceae</taxon>
        <taxon>Fusarium</taxon>
        <taxon>Fusarium oxysporum species complex</taxon>
    </lineage>
</organism>
<proteinExistence type="predicted"/>
<dbReference type="Proteomes" id="UP000009097">
    <property type="component" value="Unassembled WGS sequence"/>
</dbReference>
<feature type="region of interest" description="Disordered" evidence="1">
    <location>
        <begin position="27"/>
        <end position="57"/>
    </location>
</feature>
<evidence type="ECO:0000256" key="1">
    <source>
        <dbReference type="SAM" id="MobiDB-lite"/>
    </source>
</evidence>
<evidence type="ECO:0000313" key="3">
    <source>
        <dbReference type="Proteomes" id="UP000009097"/>
    </source>
</evidence>
<gene>
    <name evidence="2" type="ORF">FOXG_18497</name>
</gene>
<name>A0A0J9ULL1_FUSO4</name>
<dbReference type="GeneID" id="28959203"/>
<evidence type="ECO:0000313" key="2">
    <source>
        <dbReference type="EMBL" id="KNA99045.1"/>
    </source>
</evidence>
<dbReference type="RefSeq" id="XP_018237091.1">
    <property type="nucleotide sequence ID" value="XM_018398591.1"/>
</dbReference>
<reference evidence="2" key="1">
    <citation type="submission" date="2007-04" db="EMBL/GenBank/DDBJ databases">
        <authorList>
            <consortium name="The Broad Institute Genome Sequencing Platform"/>
            <person name="Birren B."/>
            <person name="Lander E."/>
            <person name="Galagan J."/>
            <person name="Nusbaum C."/>
            <person name="Devon K."/>
            <person name="Ma L.-J."/>
            <person name="Jaffe D."/>
            <person name="Butler J."/>
            <person name="Alvarez P."/>
            <person name="Gnerre S."/>
            <person name="Grabherr M."/>
            <person name="Kleber M."/>
            <person name="Mauceli E."/>
            <person name="Brockman W."/>
            <person name="MacCallum I.A."/>
            <person name="Young S."/>
            <person name="LaButti K."/>
            <person name="DeCaprio D."/>
            <person name="Crawford M."/>
            <person name="Koehrsen M."/>
            <person name="Engels R."/>
            <person name="Montgomery P."/>
            <person name="Pearson M."/>
            <person name="Howarth C."/>
            <person name="Larson L."/>
            <person name="White J."/>
            <person name="O'Leary S."/>
            <person name="Kodira C."/>
            <person name="Zeng Q."/>
            <person name="Yandava C."/>
            <person name="Alvarado L."/>
            <person name="Kistler C."/>
            <person name="Shim W.-B."/>
            <person name="Kang S."/>
            <person name="Woloshuk C."/>
        </authorList>
    </citation>
    <scope>NUCLEOTIDE SEQUENCE</scope>
    <source>
        <strain evidence="2">4287</strain>
    </source>
</reference>